<gene>
    <name evidence="2" type="ORF">SAMN05720606_108233</name>
</gene>
<evidence type="ECO:0000313" key="3">
    <source>
        <dbReference type="Proteomes" id="UP000198538"/>
    </source>
</evidence>
<feature type="transmembrane region" description="Helical" evidence="1">
    <location>
        <begin position="6"/>
        <end position="27"/>
    </location>
</feature>
<name>A0A1G5IFC0_9BACL</name>
<organism evidence="2 3">
    <name type="scientific">Paenibacillus polysaccharolyticus</name>
    <dbReference type="NCBI Taxonomy" id="582692"/>
    <lineage>
        <taxon>Bacteria</taxon>
        <taxon>Bacillati</taxon>
        <taxon>Bacillota</taxon>
        <taxon>Bacilli</taxon>
        <taxon>Bacillales</taxon>
        <taxon>Paenibacillaceae</taxon>
        <taxon>Paenibacillus</taxon>
    </lineage>
</organism>
<keyword evidence="1" id="KW-0472">Membrane</keyword>
<proteinExistence type="predicted"/>
<dbReference type="EMBL" id="FMVM01000008">
    <property type="protein sequence ID" value="SCY74461.1"/>
    <property type="molecule type" value="Genomic_DNA"/>
</dbReference>
<keyword evidence="3" id="KW-1185">Reference proteome</keyword>
<keyword evidence="1" id="KW-1133">Transmembrane helix</keyword>
<dbReference type="Proteomes" id="UP000198538">
    <property type="component" value="Unassembled WGS sequence"/>
</dbReference>
<evidence type="ECO:0000313" key="2">
    <source>
        <dbReference type="EMBL" id="SCY74461.1"/>
    </source>
</evidence>
<reference evidence="3" key="1">
    <citation type="submission" date="2016-10" db="EMBL/GenBank/DDBJ databases">
        <authorList>
            <person name="Varghese N."/>
            <person name="Submissions S."/>
        </authorList>
    </citation>
    <scope>NUCLEOTIDE SEQUENCE [LARGE SCALE GENOMIC DNA]</scope>
    <source>
        <strain evidence="3">BL9</strain>
    </source>
</reference>
<keyword evidence="1" id="KW-0812">Transmembrane</keyword>
<accession>A0A1G5IFC0</accession>
<evidence type="ECO:0000256" key="1">
    <source>
        <dbReference type="SAM" id="Phobius"/>
    </source>
</evidence>
<dbReference type="RefSeq" id="WP_090920466.1">
    <property type="nucleotide sequence ID" value="NZ_FMVM01000008.1"/>
</dbReference>
<protein>
    <submittedName>
        <fullName evidence="2">Uncharacterized protein</fullName>
    </submittedName>
</protein>
<dbReference type="AlphaFoldDB" id="A0A1G5IFC0"/>
<sequence>MSTKGIRIGLLTVSLLSVLLLLFFIFWTQRFTNSTYEIKGYVSSSLHKDIPVPANAKLIESAAYSDHPTQSRSETYELKHIGGEQGLYPPEDYFQKLHEVGWTELKDEQMGNVHILNKEDVRIAIEIQEDTFQIFLLHSDRDRHQNLG</sequence>